<proteinExistence type="predicted"/>
<dbReference type="AlphaFoldDB" id="A0A097IIN8"/>
<sequence length="195" mass="20901">MSLRATALKSTALSLAAAFSLAAFSAPTAEALPPRDMGTANPTTIGARCTNPGDRGQTIKIVRTYFDGSAGTWTISNYNDTPLPVTRSIKETKTKTWNVSAGVSFPLLQLIQFTFSTSYTDSQSYEVGELVGPYNVAPGKSAVMRAGWVVSDFEGQNTVCGANHTWQANGGNFTATLPKERHVEISTRDNEQWGA</sequence>
<dbReference type="RefSeq" id="WP_018022060.1">
    <property type="nucleotide sequence ID" value="NZ_AQUX01000005.1"/>
</dbReference>
<dbReference type="HOGENOM" id="CLU_1425803_0_0_11"/>
<dbReference type="eggNOG" id="ENOG5033PRS">
    <property type="taxonomic scope" value="Bacteria"/>
</dbReference>
<organism evidence="2 3">
    <name type="scientific">Corynebacterium doosanense CAU 212 = DSM 45436</name>
    <dbReference type="NCBI Taxonomy" id="558173"/>
    <lineage>
        <taxon>Bacteria</taxon>
        <taxon>Bacillati</taxon>
        <taxon>Actinomycetota</taxon>
        <taxon>Actinomycetes</taxon>
        <taxon>Mycobacteriales</taxon>
        <taxon>Corynebacteriaceae</taxon>
        <taxon>Corynebacterium</taxon>
    </lineage>
</organism>
<dbReference type="KEGG" id="cdo:CDOO_12535"/>
<dbReference type="OrthoDB" id="3711169at2"/>
<evidence type="ECO:0008006" key="4">
    <source>
        <dbReference type="Google" id="ProtNLM"/>
    </source>
</evidence>
<evidence type="ECO:0000256" key="1">
    <source>
        <dbReference type="SAM" id="SignalP"/>
    </source>
</evidence>
<feature type="signal peptide" evidence="1">
    <location>
        <begin position="1"/>
        <end position="25"/>
    </location>
</feature>
<accession>A0A097IIN8</accession>
<keyword evidence="3" id="KW-1185">Reference proteome</keyword>
<reference evidence="2 3" key="1">
    <citation type="submission" date="2013-09" db="EMBL/GenBank/DDBJ databases">
        <title>Complete genome sequence of Corynebacterium doosanense CAU 212(T) (=DSM 45436(T)), isolated from activated sludge.</title>
        <authorList>
            <person name="Schaffert L."/>
            <person name="Albersmeier A."/>
            <person name="Kalinowski J."/>
            <person name="Ruckert C."/>
        </authorList>
    </citation>
    <scope>NUCLEOTIDE SEQUENCE [LARGE SCALE GENOMIC DNA]</scope>
    <source>
        <strain evidence="2 3">CAU 212</strain>
    </source>
</reference>
<evidence type="ECO:0000313" key="2">
    <source>
        <dbReference type="EMBL" id="AIT61991.1"/>
    </source>
</evidence>
<protein>
    <recommendedName>
        <fullName evidence="4">Secreted protein</fullName>
    </recommendedName>
</protein>
<name>A0A097IIN8_9CORY</name>
<dbReference type="Proteomes" id="UP000029914">
    <property type="component" value="Chromosome"/>
</dbReference>
<keyword evidence="1" id="KW-0732">Signal</keyword>
<evidence type="ECO:0000313" key="3">
    <source>
        <dbReference type="Proteomes" id="UP000029914"/>
    </source>
</evidence>
<feature type="chain" id="PRO_5038660518" description="Secreted protein" evidence="1">
    <location>
        <begin position="26"/>
        <end position="195"/>
    </location>
</feature>
<gene>
    <name evidence="2" type="ORF">CDOO_12535</name>
</gene>
<dbReference type="EMBL" id="CP006764">
    <property type="protein sequence ID" value="AIT61991.1"/>
    <property type="molecule type" value="Genomic_DNA"/>
</dbReference>